<dbReference type="EMBL" id="CASHSV030000024">
    <property type="protein sequence ID" value="CAJ2638838.1"/>
    <property type="molecule type" value="Genomic_DNA"/>
</dbReference>
<reference evidence="1" key="1">
    <citation type="submission" date="2023-10" db="EMBL/GenBank/DDBJ databases">
        <authorList>
            <person name="Rodriguez Cubillos JULIANA M."/>
            <person name="De Vega J."/>
        </authorList>
    </citation>
    <scope>NUCLEOTIDE SEQUENCE</scope>
</reference>
<organism evidence="1 2">
    <name type="scientific">Trifolium pratense</name>
    <name type="common">Red clover</name>
    <dbReference type="NCBI Taxonomy" id="57577"/>
    <lineage>
        <taxon>Eukaryota</taxon>
        <taxon>Viridiplantae</taxon>
        <taxon>Streptophyta</taxon>
        <taxon>Embryophyta</taxon>
        <taxon>Tracheophyta</taxon>
        <taxon>Spermatophyta</taxon>
        <taxon>Magnoliopsida</taxon>
        <taxon>eudicotyledons</taxon>
        <taxon>Gunneridae</taxon>
        <taxon>Pentapetalae</taxon>
        <taxon>rosids</taxon>
        <taxon>fabids</taxon>
        <taxon>Fabales</taxon>
        <taxon>Fabaceae</taxon>
        <taxon>Papilionoideae</taxon>
        <taxon>50 kb inversion clade</taxon>
        <taxon>NPAAA clade</taxon>
        <taxon>Hologalegina</taxon>
        <taxon>IRL clade</taxon>
        <taxon>Trifolieae</taxon>
        <taxon>Trifolium</taxon>
    </lineage>
</organism>
<comment type="caution">
    <text evidence="1">The sequence shown here is derived from an EMBL/GenBank/DDBJ whole genome shotgun (WGS) entry which is preliminary data.</text>
</comment>
<evidence type="ECO:0000313" key="1">
    <source>
        <dbReference type="EMBL" id="CAJ2638838.1"/>
    </source>
</evidence>
<proteinExistence type="predicted"/>
<name>A0ACB0J1Q9_TRIPR</name>
<evidence type="ECO:0000313" key="2">
    <source>
        <dbReference type="Proteomes" id="UP001177021"/>
    </source>
</evidence>
<keyword evidence="2" id="KW-1185">Reference proteome</keyword>
<sequence length="1256" mass="142412">MATMLRETKLSVRVLFEKIFSREFPNNFRRPEIEGVLIKKLNTTLVSLQTLIVYIEVKHIPNLIVGYWLYNLRDAIFEIDNLFDQALQTEFEADEYQTLTPISPLSAKLQNLIERLECLSSRAHGRFGVSDSNGVSHSSRVWHETATSSVLDDDESSIYGRDADIKKLKHLLLSTHCDDGKKTIISIAGMGGVGKTTLAKLLYNDPEVDDNFELKLWVYVSIDFDLSRVLETILESIPPQESSSDESFNAKRNDTSDVDTVYQKLLLATLLQVLSTAKFLLVLDDVWDTKSFDWRHLMEIFRAGKTGSRIIITTRDERVARSLQIFHSVYYLSPLESEDCWSLVARHAFGECNDQQQSNLEEIGRKIAKTCHGLPLAAITVAAFIRFKLSTDYWNSMLESDIWELIDYKVEPVLKLSYHYLSAPLKQCFAYCSIFPKKSILEKNVVVQLWIAEGLVESFTNQENIGDEYFDELVSKSLIHRRYIGGEEANFEMHSLIHDIATMVSSSYCKRLDEHNLHERIHNLSYNRGLYDSFHKFDKLYGVKDLRTFLALPLQEQLPLGLLSNKVVHNLLPTMKQLGVLSLSNYKSITEVPNSIGDLVYLRYLNLSHTNIERLPSETCKLYNLQFLLLSGCKRLTELPEYMGNLVNLRHLDVSHTALREMPVQIAKLENLHTLSDFVVGKHNGGLKIAELGKFPHLHGKLSISQLNNVNDTFEAVHANMEMKERIDELALEWDCGSTFSDSQVQSALLVLEHLRPSTNLKRLTIKGYGGICFPTWLGDSLFRNMVYLRISDCDNCEWLPPLGRLGNLKELIVDGMQSVQTIGAEFYGSDSCSFQPFPFLVTLRFENMKNWEEWNLIGGMTTMFPCLKTLSLIKCAKLRVGNMPEIFSSLTDLELRECPLLVESTPMIGGTATKFSSLSELECRECPLLVQLPSSSDHVFNQPMFPLNSLQKLTIDGFPSLLSFPTNNLPKTLKFLIISKCENLEFFPHEFLHNFTALEELKISYSCNSMITFTLGALPVLKSLFIEGCKNLKSILIADDASKKSLSFLRSIKLWDCNELESFPPGGLATPNLVYIALWKCEKLRSLPEAMNTLTGLQEMEIDNLPDLQSFVIDDLPSSLQELTVGSVGGIMWNTPPTWEHLSCLSVLRINCNDTVNSLMVPLLPASLVTVCICGFNDKSIDRKWFQHLTSLQNLEIVNAPKLKSLPKNGLPSSLLVLSMSRCPLLDASLRRKQGNEWRKIAHIPSIIIDDELIT</sequence>
<accession>A0ACB0J1Q9</accession>
<dbReference type="Proteomes" id="UP001177021">
    <property type="component" value="Unassembled WGS sequence"/>
</dbReference>
<gene>
    <name evidence="1" type="ORF">MILVUS5_LOCUS8976</name>
</gene>
<protein>
    <submittedName>
        <fullName evidence="1">Uncharacterized protein</fullName>
    </submittedName>
</protein>